<dbReference type="Gene3D" id="2.40.50.140">
    <property type="entry name" value="Nucleic acid-binding proteins"/>
    <property type="match status" value="1"/>
</dbReference>
<dbReference type="Pfam" id="PF01653">
    <property type="entry name" value="DNA_ligase_aden"/>
    <property type="match status" value="1"/>
</dbReference>
<name>A0A6P0CCI5_9RHOB</name>
<proteinExistence type="inferred from homology"/>
<comment type="function">
    <text evidence="1 12">DNA ligase that catalyzes the formation of phosphodiester linkages between 5'-phosphoryl and 3'-hydroxyl groups in double-stranded DNA using NAD as a coenzyme and as the energy source for the reaction. It is essential for DNA replication and repair of damaged DNA.</text>
</comment>
<comment type="caution">
    <text evidence="15">The sequence shown here is derived from an EMBL/GenBank/DDBJ whole genome shotgun (WGS) entry which is preliminary data.</text>
</comment>
<dbReference type="PROSITE" id="PS50172">
    <property type="entry name" value="BRCT"/>
    <property type="match status" value="1"/>
</dbReference>
<dbReference type="SMART" id="SM00532">
    <property type="entry name" value="LIGANc"/>
    <property type="match status" value="1"/>
</dbReference>
<keyword evidence="10 12" id="KW-0464">Manganese</keyword>
<dbReference type="SMART" id="SM00292">
    <property type="entry name" value="BRCT"/>
    <property type="match status" value="1"/>
</dbReference>
<dbReference type="CDD" id="cd00114">
    <property type="entry name" value="LIGANc"/>
    <property type="match status" value="1"/>
</dbReference>
<dbReference type="InterPro" id="IPR018239">
    <property type="entry name" value="DNA_ligase_AS"/>
</dbReference>
<dbReference type="InterPro" id="IPR033136">
    <property type="entry name" value="DNA_ligase_CS"/>
</dbReference>
<dbReference type="Gene3D" id="6.20.10.30">
    <property type="match status" value="1"/>
</dbReference>
<dbReference type="InterPro" id="IPR001357">
    <property type="entry name" value="BRCT_dom"/>
</dbReference>
<dbReference type="RefSeq" id="WP_164353118.1">
    <property type="nucleotide sequence ID" value="NZ_JAABNT010000003.1"/>
</dbReference>
<dbReference type="InterPro" id="IPR004150">
    <property type="entry name" value="NAD_DNA_ligase_OB"/>
</dbReference>
<feature type="binding site" evidence="12">
    <location>
        <position position="184"/>
    </location>
    <ligand>
        <name>NAD(+)</name>
        <dbReference type="ChEBI" id="CHEBI:57540"/>
    </ligand>
</feature>
<feature type="binding site" evidence="12">
    <location>
        <position position="429"/>
    </location>
    <ligand>
        <name>Zn(2+)</name>
        <dbReference type="ChEBI" id="CHEBI:29105"/>
    </ligand>
</feature>
<gene>
    <name evidence="12 15" type="primary">ligA</name>
    <name evidence="15" type="ORF">GV827_07240</name>
</gene>
<dbReference type="InterPro" id="IPR001679">
    <property type="entry name" value="DNA_ligase"/>
</dbReference>
<sequence length="761" mass="82546">MTAKIAVAALTQEQAAEELARLAKVLGQANADYYVSDDPKLDDATYDALKLRNAAIEDRFPDLKRKDSPTEQVGAVPADGFSKITHAVAMLSLANAFDPEDVTEFDGRVRKYLGLSADASLSYTAEPKIDGLSLSLRYEDGILIHAATRGDGAVGENVTANARTIGDIPERILGAPDVLEVRGEVYMSHADFEALNERQARSGGKSFANPRNAAAGSLRQLDSQITKSRPLRFFAYAWGELSNPLSTTQFGAMERLADLGFSTNPLTTLCDGPKDLLAHYRQIEEQRATLGYDIDGVVYKVNDLALQDRLGFRSTTPRWAIAHKFAAELAWTWLHGIDIQVGRTGALSPVARLQPVTVGGVVVSNATLHNEDYIKGLDSKGAEIRGGKDIRVGDWVQVYRAGDVIPKVADVDLSKRPADAEPFEFPHICPECGSDAVREPGDAVRRCTGGMICPAQAVEKLKHFVSRAAFDIEGLGAKQVELFYFLHWIKEPADIFTLKARDAAASKLKDNLSAFLEQQFSLSDRAQETRQKYGELLRGVEIPVEETDDGALDQAIRYLAQKPLAQVKGWGEKSATNLFQAIEEKRQIPLDRVIFALGIRHVGEAASNLIALHYGTWHAFEAAMTEAESQQGSAWEDLISIDGVGTVMAGSLVNAFAQERERASIDRLISELDVQEVKRADTTGSPVAGKTVVFTGTLEQMTRAEAKARAERLGAKVSGSVSAKTDILVAGPGAGSKAKKAAELGIETLDEEGWLRLIGNA</sequence>
<feature type="binding site" evidence="12">
    <location>
        <position position="126"/>
    </location>
    <ligand>
        <name>NAD(+)</name>
        <dbReference type="ChEBI" id="CHEBI:57540"/>
    </ligand>
</feature>
<dbReference type="PROSITE" id="PS01056">
    <property type="entry name" value="DNA_LIGASE_N2"/>
    <property type="match status" value="1"/>
</dbReference>
<reference evidence="15 16" key="1">
    <citation type="submission" date="2020-01" db="EMBL/GenBank/DDBJ databases">
        <title>Sulfitobacter sediminilitoris sp. nov., isolated from a tidal flat.</title>
        <authorList>
            <person name="Park S."/>
            <person name="Yoon J.-H."/>
        </authorList>
    </citation>
    <scope>NUCLEOTIDE SEQUENCE [LARGE SCALE GENOMIC DNA]</scope>
    <source>
        <strain evidence="15 16">JBTF-M27</strain>
    </source>
</reference>
<dbReference type="CDD" id="cd17748">
    <property type="entry name" value="BRCT_DNA_ligase_like"/>
    <property type="match status" value="1"/>
</dbReference>
<comment type="catalytic activity">
    <reaction evidence="11 12 13">
        <text>NAD(+) + (deoxyribonucleotide)n-3'-hydroxyl + 5'-phospho-(deoxyribonucleotide)m = (deoxyribonucleotide)n+m + AMP + beta-nicotinamide D-nucleotide.</text>
        <dbReference type="EC" id="6.5.1.2"/>
    </reaction>
</comment>
<dbReference type="Gene3D" id="3.40.50.10190">
    <property type="entry name" value="BRCT domain"/>
    <property type="match status" value="1"/>
</dbReference>
<dbReference type="GO" id="GO:0003911">
    <property type="term" value="F:DNA ligase (NAD+) activity"/>
    <property type="evidence" value="ECO:0007669"/>
    <property type="project" value="UniProtKB-UniRule"/>
</dbReference>
<evidence type="ECO:0000256" key="9">
    <source>
        <dbReference type="ARBA" id="ARBA00023204"/>
    </source>
</evidence>
<dbReference type="Pfam" id="PF03119">
    <property type="entry name" value="DNA_ligase_ZBD"/>
    <property type="match status" value="1"/>
</dbReference>
<dbReference type="HAMAP" id="MF_01588">
    <property type="entry name" value="DNA_ligase_A"/>
    <property type="match status" value="1"/>
</dbReference>
<keyword evidence="9 12" id="KW-0234">DNA repair</keyword>
<keyword evidence="2 12" id="KW-0436">Ligase</keyword>
<dbReference type="SUPFAM" id="SSF56091">
    <property type="entry name" value="DNA ligase/mRNA capping enzyme, catalytic domain"/>
    <property type="match status" value="1"/>
</dbReference>
<dbReference type="SUPFAM" id="SSF47781">
    <property type="entry name" value="RuvA domain 2-like"/>
    <property type="match status" value="2"/>
</dbReference>
<evidence type="ECO:0000256" key="1">
    <source>
        <dbReference type="ARBA" id="ARBA00004067"/>
    </source>
</evidence>
<dbReference type="NCBIfam" id="NF005932">
    <property type="entry name" value="PRK07956.1"/>
    <property type="match status" value="1"/>
</dbReference>
<dbReference type="Pfam" id="PF03120">
    <property type="entry name" value="OB_DNA_ligase"/>
    <property type="match status" value="1"/>
</dbReference>
<comment type="similarity">
    <text evidence="12">Belongs to the NAD-dependent DNA ligase family. LigA subfamily.</text>
</comment>
<dbReference type="InterPro" id="IPR004149">
    <property type="entry name" value="Znf_DNAligase_C4"/>
</dbReference>
<evidence type="ECO:0000256" key="11">
    <source>
        <dbReference type="ARBA" id="ARBA00034005"/>
    </source>
</evidence>
<dbReference type="EC" id="6.5.1.2" evidence="12 13"/>
<feature type="binding site" evidence="12">
    <location>
        <position position="149"/>
    </location>
    <ligand>
        <name>NAD(+)</name>
        <dbReference type="ChEBI" id="CHEBI:57540"/>
    </ligand>
</feature>
<evidence type="ECO:0000256" key="3">
    <source>
        <dbReference type="ARBA" id="ARBA00022705"/>
    </source>
</evidence>
<keyword evidence="16" id="KW-1185">Reference proteome</keyword>
<dbReference type="SUPFAM" id="SSF52113">
    <property type="entry name" value="BRCT domain"/>
    <property type="match status" value="1"/>
</dbReference>
<evidence type="ECO:0000313" key="15">
    <source>
        <dbReference type="EMBL" id="NEK22193.1"/>
    </source>
</evidence>
<feature type="binding site" evidence="12">
    <location>
        <position position="453"/>
    </location>
    <ligand>
        <name>Zn(2+)</name>
        <dbReference type="ChEBI" id="CHEBI:29105"/>
    </ligand>
</feature>
<dbReference type="InterPro" id="IPR010994">
    <property type="entry name" value="RuvA_2-like"/>
</dbReference>
<dbReference type="PIRSF" id="PIRSF001604">
    <property type="entry name" value="LigA"/>
    <property type="match status" value="1"/>
</dbReference>
<protein>
    <recommendedName>
        <fullName evidence="12 13">DNA ligase</fullName>
        <ecNumber evidence="12 13">6.5.1.2</ecNumber>
    </recommendedName>
    <alternativeName>
        <fullName evidence="12">Polydeoxyribonucleotide synthase [NAD(+)]</fullName>
    </alternativeName>
</protein>
<keyword evidence="5 12" id="KW-0227">DNA damage</keyword>
<evidence type="ECO:0000256" key="12">
    <source>
        <dbReference type="HAMAP-Rule" id="MF_01588"/>
    </source>
</evidence>
<evidence type="ECO:0000256" key="4">
    <source>
        <dbReference type="ARBA" id="ARBA00022723"/>
    </source>
</evidence>
<keyword evidence="4 12" id="KW-0479">Metal-binding</keyword>
<feature type="binding site" evidence="12">
    <location>
        <begin position="92"/>
        <end position="93"/>
    </location>
    <ligand>
        <name>NAD(+)</name>
        <dbReference type="ChEBI" id="CHEBI:57540"/>
    </ligand>
</feature>
<dbReference type="FunFam" id="3.30.470.30:FF:000001">
    <property type="entry name" value="DNA ligase"/>
    <property type="match status" value="1"/>
</dbReference>
<evidence type="ECO:0000256" key="5">
    <source>
        <dbReference type="ARBA" id="ARBA00022763"/>
    </source>
</evidence>
<dbReference type="PANTHER" id="PTHR23389">
    <property type="entry name" value="CHROMOSOME TRANSMISSION FIDELITY FACTOR 18"/>
    <property type="match status" value="1"/>
</dbReference>
<dbReference type="EMBL" id="JAABNT010000003">
    <property type="protein sequence ID" value="NEK22193.1"/>
    <property type="molecule type" value="Genomic_DNA"/>
</dbReference>
<dbReference type="InterPro" id="IPR036420">
    <property type="entry name" value="BRCT_dom_sf"/>
</dbReference>
<evidence type="ECO:0000256" key="13">
    <source>
        <dbReference type="RuleBase" id="RU000618"/>
    </source>
</evidence>
<evidence type="ECO:0000259" key="14">
    <source>
        <dbReference type="PROSITE" id="PS50172"/>
    </source>
</evidence>
<feature type="binding site" evidence="12">
    <location>
        <position position="432"/>
    </location>
    <ligand>
        <name>Zn(2+)</name>
        <dbReference type="ChEBI" id="CHEBI:29105"/>
    </ligand>
</feature>
<feature type="active site" description="N6-AMP-lysine intermediate" evidence="12">
    <location>
        <position position="128"/>
    </location>
</feature>
<dbReference type="GO" id="GO:0006260">
    <property type="term" value="P:DNA replication"/>
    <property type="evidence" value="ECO:0007669"/>
    <property type="project" value="UniProtKB-KW"/>
</dbReference>
<comment type="caution">
    <text evidence="12">Lacks conserved residue(s) required for the propagation of feature annotation.</text>
</comment>
<evidence type="ECO:0000256" key="10">
    <source>
        <dbReference type="ARBA" id="ARBA00023211"/>
    </source>
</evidence>
<evidence type="ECO:0000256" key="7">
    <source>
        <dbReference type="ARBA" id="ARBA00022842"/>
    </source>
</evidence>
<dbReference type="Gene3D" id="1.10.150.20">
    <property type="entry name" value="5' to 3' exonuclease, C-terminal subdomain"/>
    <property type="match status" value="2"/>
</dbReference>
<dbReference type="InterPro" id="IPR041663">
    <property type="entry name" value="DisA/LigA_HHH"/>
</dbReference>
<evidence type="ECO:0000256" key="6">
    <source>
        <dbReference type="ARBA" id="ARBA00022833"/>
    </source>
</evidence>
<keyword evidence="6 12" id="KW-0862">Zinc</keyword>
<dbReference type="InterPro" id="IPR013840">
    <property type="entry name" value="DNAligase_N"/>
</dbReference>
<feature type="binding site" evidence="12">
    <location>
        <begin position="43"/>
        <end position="47"/>
    </location>
    <ligand>
        <name>NAD(+)</name>
        <dbReference type="ChEBI" id="CHEBI:57540"/>
    </ligand>
</feature>
<dbReference type="Pfam" id="PF12826">
    <property type="entry name" value="HHH_2"/>
    <property type="match status" value="1"/>
</dbReference>
<feature type="binding site" evidence="12">
    <location>
        <position position="300"/>
    </location>
    <ligand>
        <name>NAD(+)</name>
        <dbReference type="ChEBI" id="CHEBI:57540"/>
    </ligand>
</feature>
<feature type="domain" description="BRCT" evidence="14">
    <location>
        <begin position="682"/>
        <end position="755"/>
    </location>
</feature>
<evidence type="ECO:0000256" key="8">
    <source>
        <dbReference type="ARBA" id="ARBA00023027"/>
    </source>
</evidence>
<dbReference type="GO" id="GO:0005829">
    <property type="term" value="C:cytosol"/>
    <property type="evidence" value="ECO:0007669"/>
    <property type="project" value="TreeGrafter"/>
</dbReference>
<evidence type="ECO:0000256" key="2">
    <source>
        <dbReference type="ARBA" id="ARBA00022598"/>
    </source>
</evidence>
<dbReference type="InterPro" id="IPR013839">
    <property type="entry name" value="DNAligase_adenylation"/>
</dbReference>
<dbReference type="PANTHER" id="PTHR23389:SF9">
    <property type="entry name" value="DNA LIGASE"/>
    <property type="match status" value="1"/>
</dbReference>
<evidence type="ECO:0000313" key="16">
    <source>
        <dbReference type="Proteomes" id="UP000468591"/>
    </source>
</evidence>
<dbReference type="SUPFAM" id="SSF50249">
    <property type="entry name" value="Nucleic acid-binding proteins"/>
    <property type="match status" value="1"/>
</dbReference>
<organism evidence="15 16">
    <name type="scientific">Sulfitobacter sediminilitoris</name>
    <dbReference type="NCBI Taxonomy" id="2698830"/>
    <lineage>
        <taxon>Bacteria</taxon>
        <taxon>Pseudomonadati</taxon>
        <taxon>Pseudomonadota</taxon>
        <taxon>Alphaproteobacteria</taxon>
        <taxon>Rhodobacterales</taxon>
        <taxon>Roseobacteraceae</taxon>
        <taxon>Sulfitobacter</taxon>
    </lineage>
</organism>
<dbReference type="NCBIfam" id="TIGR00575">
    <property type="entry name" value="dnlj"/>
    <property type="match status" value="1"/>
</dbReference>
<dbReference type="GO" id="GO:0006281">
    <property type="term" value="P:DNA repair"/>
    <property type="evidence" value="ECO:0007669"/>
    <property type="project" value="UniProtKB-KW"/>
</dbReference>
<dbReference type="PROSITE" id="PS01055">
    <property type="entry name" value="DNA_LIGASE_N1"/>
    <property type="match status" value="1"/>
</dbReference>
<keyword evidence="3 12" id="KW-0235">DNA replication</keyword>
<dbReference type="Gene3D" id="1.10.287.610">
    <property type="entry name" value="Helix hairpin bin"/>
    <property type="match status" value="1"/>
</dbReference>
<dbReference type="AlphaFoldDB" id="A0A6P0CCI5"/>
<feature type="binding site" evidence="12">
    <location>
        <position position="324"/>
    </location>
    <ligand>
        <name>NAD(+)</name>
        <dbReference type="ChEBI" id="CHEBI:57540"/>
    </ligand>
</feature>
<dbReference type="Gene3D" id="3.30.470.30">
    <property type="entry name" value="DNA ligase/mRNA capping enzyme"/>
    <property type="match status" value="1"/>
</dbReference>
<dbReference type="Proteomes" id="UP000468591">
    <property type="component" value="Unassembled WGS sequence"/>
</dbReference>
<keyword evidence="7 12" id="KW-0460">Magnesium</keyword>
<accession>A0A6P0CCI5</accession>
<dbReference type="Pfam" id="PF00533">
    <property type="entry name" value="BRCT"/>
    <property type="match status" value="1"/>
</dbReference>
<keyword evidence="8 12" id="KW-0520">NAD</keyword>
<comment type="cofactor">
    <cofactor evidence="12">
        <name>Mg(2+)</name>
        <dbReference type="ChEBI" id="CHEBI:18420"/>
    </cofactor>
    <cofactor evidence="12">
        <name>Mn(2+)</name>
        <dbReference type="ChEBI" id="CHEBI:29035"/>
    </cofactor>
</comment>
<dbReference type="GO" id="GO:0046872">
    <property type="term" value="F:metal ion binding"/>
    <property type="evidence" value="ECO:0007669"/>
    <property type="project" value="UniProtKB-KW"/>
</dbReference>
<dbReference type="InterPro" id="IPR012340">
    <property type="entry name" value="NA-bd_OB-fold"/>
</dbReference>